<evidence type="ECO:0000313" key="6">
    <source>
        <dbReference type="Proteomes" id="UP001204144"/>
    </source>
</evidence>
<reference evidence="5 6" key="1">
    <citation type="submission" date="2018-11" db="EMBL/GenBank/DDBJ databases">
        <title>Novel bacteria species description.</title>
        <authorList>
            <person name="Han J.-H."/>
        </authorList>
    </citation>
    <scope>NUCLEOTIDE SEQUENCE [LARGE SCALE GENOMIC DNA]</scope>
    <source>
        <strain evidence="5 6">KCTC23259</strain>
    </source>
</reference>
<dbReference type="InterPro" id="IPR000683">
    <property type="entry name" value="Gfo/Idh/MocA-like_OxRdtase_N"/>
</dbReference>
<accession>A0AAE3H6J5</accession>
<evidence type="ECO:0000256" key="1">
    <source>
        <dbReference type="ARBA" id="ARBA00010928"/>
    </source>
</evidence>
<sequence length="337" mass="37877">MINVGLIGFGLSGRYLQAPFFQTNPNFNLKSIVTSQEIPKHLFPETQRVDTYETLLEDETIQLISICSPSNTHYEYAKKCLEAGKNILIEKPITAHLHEAEELFRLAEAFKRKICVFQNRRFDSDFMTVKSVIESGVLGEIISYEAHFDRYKPILNPKKWKEVVAPANGILYDLGSHLIDQSIYLFGKPKKVFGEVFTQRAGSEIDDAFDIILDYGKLRVTLKSSLMVKDQGPKYVVNGTLGTYTKYGLDIQEDHLVAGLWPNQTGFGFEPKAMDGSVKTNINGVEISGKVETKGGNWGHLFDNLAGVITKNVEPIIKPDQILEQISIIEKIKKAES</sequence>
<name>A0AAE3H6J5_9BACT</name>
<comment type="similarity">
    <text evidence="1">Belongs to the Gfo/Idh/MocA family.</text>
</comment>
<dbReference type="Gene3D" id="3.40.50.720">
    <property type="entry name" value="NAD(P)-binding Rossmann-like Domain"/>
    <property type="match status" value="1"/>
</dbReference>
<dbReference type="Gene3D" id="3.30.360.10">
    <property type="entry name" value="Dihydrodipicolinate Reductase, domain 2"/>
    <property type="match status" value="1"/>
</dbReference>
<evidence type="ECO:0000313" key="5">
    <source>
        <dbReference type="EMBL" id="MCP9765080.1"/>
    </source>
</evidence>
<dbReference type="GO" id="GO:0016491">
    <property type="term" value="F:oxidoreductase activity"/>
    <property type="evidence" value="ECO:0007669"/>
    <property type="project" value="UniProtKB-KW"/>
</dbReference>
<dbReference type="GO" id="GO:0000166">
    <property type="term" value="F:nucleotide binding"/>
    <property type="evidence" value="ECO:0007669"/>
    <property type="project" value="InterPro"/>
</dbReference>
<comment type="caution">
    <text evidence="5">The sequence shown here is derived from an EMBL/GenBank/DDBJ whole genome shotgun (WGS) entry which is preliminary data.</text>
</comment>
<dbReference type="Pfam" id="PF22725">
    <property type="entry name" value="GFO_IDH_MocA_C3"/>
    <property type="match status" value="1"/>
</dbReference>
<feature type="domain" description="GFO/IDH/MocA-like oxidoreductase" evidence="4">
    <location>
        <begin position="126"/>
        <end position="244"/>
    </location>
</feature>
<dbReference type="InterPro" id="IPR051317">
    <property type="entry name" value="Gfo/Idh/MocA_oxidoreduct"/>
</dbReference>
<keyword evidence="2" id="KW-0560">Oxidoreductase</keyword>
<dbReference type="AlphaFoldDB" id="A0AAE3H6J5"/>
<dbReference type="InterPro" id="IPR055170">
    <property type="entry name" value="GFO_IDH_MocA-like_dom"/>
</dbReference>
<organism evidence="5 6">
    <name type="scientific">Lacihabitans soyangensis</name>
    <dbReference type="NCBI Taxonomy" id="869394"/>
    <lineage>
        <taxon>Bacteria</taxon>
        <taxon>Pseudomonadati</taxon>
        <taxon>Bacteroidota</taxon>
        <taxon>Cytophagia</taxon>
        <taxon>Cytophagales</taxon>
        <taxon>Leadbetterellaceae</taxon>
        <taxon>Lacihabitans</taxon>
    </lineage>
</organism>
<gene>
    <name evidence="5" type="ORF">EGI31_19270</name>
</gene>
<evidence type="ECO:0000256" key="2">
    <source>
        <dbReference type="ARBA" id="ARBA00023002"/>
    </source>
</evidence>
<feature type="domain" description="Gfo/Idh/MocA-like oxidoreductase N-terminal" evidence="3">
    <location>
        <begin position="2"/>
        <end position="114"/>
    </location>
</feature>
<evidence type="ECO:0000259" key="3">
    <source>
        <dbReference type="Pfam" id="PF01408"/>
    </source>
</evidence>
<dbReference type="RefSeq" id="WP_255038767.1">
    <property type="nucleotide sequence ID" value="NZ_RJUF01000180.1"/>
</dbReference>
<keyword evidence="6" id="KW-1185">Reference proteome</keyword>
<dbReference type="EMBL" id="RJUF01000180">
    <property type="protein sequence ID" value="MCP9765080.1"/>
    <property type="molecule type" value="Genomic_DNA"/>
</dbReference>
<dbReference type="Proteomes" id="UP001204144">
    <property type="component" value="Unassembled WGS sequence"/>
</dbReference>
<dbReference type="PANTHER" id="PTHR43708">
    <property type="entry name" value="CONSERVED EXPRESSED OXIDOREDUCTASE (EUROFUNG)"/>
    <property type="match status" value="1"/>
</dbReference>
<protein>
    <submittedName>
        <fullName evidence="5">Oxidoreductase</fullName>
    </submittedName>
</protein>
<evidence type="ECO:0000259" key="4">
    <source>
        <dbReference type="Pfam" id="PF22725"/>
    </source>
</evidence>
<dbReference type="InterPro" id="IPR036291">
    <property type="entry name" value="NAD(P)-bd_dom_sf"/>
</dbReference>
<dbReference type="Pfam" id="PF01408">
    <property type="entry name" value="GFO_IDH_MocA"/>
    <property type="match status" value="1"/>
</dbReference>
<dbReference type="SUPFAM" id="SSF51735">
    <property type="entry name" value="NAD(P)-binding Rossmann-fold domains"/>
    <property type="match status" value="1"/>
</dbReference>
<dbReference type="PANTHER" id="PTHR43708:SF5">
    <property type="entry name" value="CONSERVED EXPRESSED OXIDOREDUCTASE (EUROFUNG)-RELATED"/>
    <property type="match status" value="1"/>
</dbReference>
<proteinExistence type="inferred from homology"/>